<evidence type="ECO:0000313" key="2">
    <source>
        <dbReference type="EMBL" id="XCJ74955.1"/>
    </source>
</evidence>
<dbReference type="RefSeq" id="WP_353946391.1">
    <property type="nucleotide sequence ID" value="NZ_CP159534.1"/>
</dbReference>
<accession>A0AAU8J2C8</accession>
<evidence type="ECO:0000256" key="1">
    <source>
        <dbReference type="SAM" id="MobiDB-lite"/>
    </source>
</evidence>
<dbReference type="EMBL" id="CP159534">
    <property type="protein sequence ID" value="XCJ74955.1"/>
    <property type="molecule type" value="Genomic_DNA"/>
</dbReference>
<proteinExistence type="predicted"/>
<reference evidence="2" key="1">
    <citation type="submission" date="2024-06" db="EMBL/GenBank/DDBJ databases">
        <title>Streptomyces sp. strain HUAS MG91 genome sequences.</title>
        <authorList>
            <person name="Mo P."/>
        </authorList>
    </citation>
    <scope>NUCLEOTIDE SEQUENCE</scope>
    <source>
        <strain evidence="2">HUAS MG91</strain>
    </source>
</reference>
<organism evidence="2">
    <name type="scientific">Streptomyces tabacisoli</name>
    <dbReference type="NCBI Taxonomy" id="3156398"/>
    <lineage>
        <taxon>Bacteria</taxon>
        <taxon>Bacillati</taxon>
        <taxon>Actinomycetota</taxon>
        <taxon>Actinomycetes</taxon>
        <taxon>Kitasatosporales</taxon>
        <taxon>Streptomycetaceae</taxon>
        <taxon>Streptomyces</taxon>
    </lineage>
</organism>
<dbReference type="KEGG" id="stac:ABII15_35525"/>
<gene>
    <name evidence="2" type="ORF">ABII15_35525</name>
</gene>
<feature type="region of interest" description="Disordered" evidence="1">
    <location>
        <begin position="82"/>
        <end position="113"/>
    </location>
</feature>
<dbReference type="AlphaFoldDB" id="A0AAU8J2C8"/>
<sequence length="113" mass="12487">MGFDFRPVHPLVRTPIVVQDPPQGLYLGSAVHRSSWLLVLVHDIRPIIGTRGRYSSEMKICPPGGTVLAPFTGIAEQRLHGALTQDDFEHGPQKSNAKQRSRATPTDLIRGRP</sequence>
<feature type="compositionally biased region" description="Polar residues" evidence="1">
    <location>
        <begin position="93"/>
        <end position="104"/>
    </location>
</feature>
<name>A0AAU8J2C8_9ACTN</name>
<protein>
    <submittedName>
        <fullName evidence="2">Uncharacterized protein</fullName>
    </submittedName>
</protein>